<feature type="chain" id="PRO_5010696018" evidence="1">
    <location>
        <begin position="21"/>
        <end position="136"/>
    </location>
</feature>
<keyword evidence="1" id="KW-0732">Signal</keyword>
<evidence type="ECO:0000313" key="3">
    <source>
        <dbReference type="Proteomes" id="UP000191518"/>
    </source>
</evidence>
<evidence type="ECO:0000256" key="1">
    <source>
        <dbReference type="SAM" id="SignalP"/>
    </source>
</evidence>
<evidence type="ECO:0000313" key="2">
    <source>
        <dbReference type="EMBL" id="OQD96508.1"/>
    </source>
</evidence>
<proteinExistence type="predicted"/>
<sequence length="136" mass="15341">MSLVSLLGLTTSMNFLYCMACSLDATATLVSFPLKVARCPPSMSGVQSTPNTLTERQFLEREMMNLGDCILRRERLAESLPVNLEEFEELGRHIAEAKVEIAKQIRRVEDPWVSDGLQRFYLVMIGNMPNRDGTMP</sequence>
<gene>
    <name evidence="2" type="ORF">PENVUL_c090G10351</name>
</gene>
<feature type="signal peptide" evidence="1">
    <location>
        <begin position="1"/>
        <end position="20"/>
    </location>
</feature>
<reference evidence="3" key="1">
    <citation type="journal article" date="2017" name="Nat. Microbiol.">
        <title>Global analysis of biosynthetic gene clusters reveals vast potential of secondary metabolite production in Penicillium species.</title>
        <authorList>
            <person name="Nielsen J.C."/>
            <person name="Grijseels S."/>
            <person name="Prigent S."/>
            <person name="Ji B."/>
            <person name="Dainat J."/>
            <person name="Nielsen K.F."/>
            <person name="Frisvad J.C."/>
            <person name="Workman M."/>
            <person name="Nielsen J."/>
        </authorList>
    </citation>
    <scope>NUCLEOTIDE SEQUENCE [LARGE SCALE GENOMIC DNA]</scope>
    <source>
        <strain evidence="3">IBT 29486</strain>
    </source>
</reference>
<dbReference type="EMBL" id="MDYP01000090">
    <property type="protein sequence ID" value="OQD96508.1"/>
    <property type="molecule type" value="Genomic_DNA"/>
</dbReference>
<keyword evidence="3" id="KW-1185">Reference proteome</keyword>
<protein>
    <submittedName>
        <fullName evidence="2">Uncharacterized protein</fullName>
    </submittedName>
</protein>
<name>A0A1V6R4R0_9EURO</name>
<comment type="caution">
    <text evidence="2">The sequence shown here is derived from an EMBL/GenBank/DDBJ whole genome shotgun (WGS) entry which is preliminary data.</text>
</comment>
<dbReference type="Proteomes" id="UP000191518">
    <property type="component" value="Unassembled WGS sequence"/>
</dbReference>
<organism evidence="2 3">
    <name type="scientific">Penicillium vulpinum</name>
    <dbReference type="NCBI Taxonomy" id="29845"/>
    <lineage>
        <taxon>Eukaryota</taxon>
        <taxon>Fungi</taxon>
        <taxon>Dikarya</taxon>
        <taxon>Ascomycota</taxon>
        <taxon>Pezizomycotina</taxon>
        <taxon>Eurotiomycetes</taxon>
        <taxon>Eurotiomycetidae</taxon>
        <taxon>Eurotiales</taxon>
        <taxon>Aspergillaceae</taxon>
        <taxon>Penicillium</taxon>
    </lineage>
</organism>
<accession>A0A1V6R4R0</accession>
<dbReference type="AlphaFoldDB" id="A0A1V6R4R0"/>